<name>A0A1E5QL55_9CYAN</name>
<sequence>MSSVASEPETESATSPEDASADLSPDETSADDPDSTSLRPHPIPPPSEPLQYRAIGLVRGKYTPLADQFTQGTLLASDGTEINAVLLGRVMSLVRKHIDLEQEHLWVVYPRTREQEDNLHMQIVGVWEPENLSSPPVSEVETTVEQPRLEDGYFSIRGEAIFYSQEKEELVVKIRQAPRKTGDRPKSFKLKLKGGLEGRPIGYFWDLHVQRQGDRLVIQEGTSVAQLPSKRRKKPPFKRGGKGGGGKPRSQRPTRPGDRSASASTPAPQRRDAPLPKPLKRKKPPQE</sequence>
<comment type="caution">
    <text evidence="2">The sequence shown here is derived from an EMBL/GenBank/DDBJ whole genome shotgun (WGS) entry which is preliminary data.</text>
</comment>
<dbReference type="EMBL" id="MJGC01000052">
    <property type="protein sequence ID" value="OEJ75358.1"/>
    <property type="molecule type" value="Genomic_DNA"/>
</dbReference>
<accession>A0A1E5QL55</accession>
<evidence type="ECO:0000313" key="2">
    <source>
        <dbReference type="EMBL" id="OEJ75358.1"/>
    </source>
</evidence>
<evidence type="ECO:0000256" key="1">
    <source>
        <dbReference type="SAM" id="MobiDB-lite"/>
    </source>
</evidence>
<feature type="compositionally biased region" description="Basic residues" evidence="1">
    <location>
        <begin position="278"/>
        <end position="287"/>
    </location>
</feature>
<proteinExistence type="predicted"/>
<dbReference type="AlphaFoldDB" id="A0A1E5QL55"/>
<reference evidence="2" key="1">
    <citation type="submission" date="2016-09" db="EMBL/GenBank/DDBJ databases">
        <title>Draft genome of thermotolerant cyanobacterium Desertifilum sp. strain IPPAS B-1220.</title>
        <authorList>
            <person name="Sinetova M.A."/>
            <person name="Bolakhan K."/>
            <person name="Zayadan B.K."/>
            <person name="Mironov K.S."/>
            <person name="Ustinova V."/>
            <person name="Kupriyanova E.V."/>
            <person name="Sidorov R.A."/>
            <person name="Skrypnik A.N."/>
            <person name="Gogoleva N.E."/>
            <person name="Gogolev Y.V."/>
            <person name="Los D.A."/>
        </authorList>
    </citation>
    <scope>NUCLEOTIDE SEQUENCE [LARGE SCALE GENOMIC DNA]</scope>
    <source>
        <strain evidence="2">IPPAS B-1220</strain>
    </source>
</reference>
<feature type="region of interest" description="Disordered" evidence="1">
    <location>
        <begin position="220"/>
        <end position="287"/>
    </location>
</feature>
<feature type="region of interest" description="Disordered" evidence="1">
    <location>
        <begin position="1"/>
        <end position="50"/>
    </location>
</feature>
<gene>
    <name evidence="2" type="ORF">BH720_10020</name>
</gene>
<organism evidence="2">
    <name type="scientific">Desertifilum tharense IPPAS B-1220</name>
    <dbReference type="NCBI Taxonomy" id="1781255"/>
    <lineage>
        <taxon>Bacteria</taxon>
        <taxon>Bacillati</taxon>
        <taxon>Cyanobacteriota</taxon>
        <taxon>Cyanophyceae</taxon>
        <taxon>Desertifilales</taxon>
        <taxon>Desertifilaceae</taxon>
        <taxon>Desertifilum</taxon>
    </lineage>
</organism>
<feature type="compositionally biased region" description="Low complexity" evidence="1">
    <location>
        <begin position="1"/>
        <end position="17"/>
    </location>
</feature>
<dbReference type="STRING" id="1781255.BH720_10020"/>
<feature type="compositionally biased region" description="Acidic residues" evidence="1">
    <location>
        <begin position="24"/>
        <end position="34"/>
    </location>
</feature>
<protein>
    <submittedName>
        <fullName evidence="2">Uncharacterized protein</fullName>
    </submittedName>
</protein>
<feature type="compositionally biased region" description="Basic residues" evidence="1">
    <location>
        <begin position="229"/>
        <end position="241"/>
    </location>
</feature>